<organism evidence="4 5">
    <name type="scientific">Perkinsus olseni</name>
    <name type="common">Perkinsus atlanticus</name>
    <dbReference type="NCBI Taxonomy" id="32597"/>
    <lineage>
        <taxon>Eukaryota</taxon>
        <taxon>Sar</taxon>
        <taxon>Alveolata</taxon>
        <taxon>Perkinsozoa</taxon>
        <taxon>Perkinsea</taxon>
        <taxon>Perkinsida</taxon>
        <taxon>Perkinsidae</taxon>
        <taxon>Perkinsus</taxon>
    </lineage>
</organism>
<evidence type="ECO:0000313" key="4">
    <source>
        <dbReference type="EMBL" id="KAF4651722.1"/>
    </source>
</evidence>
<dbReference type="InterPro" id="IPR022742">
    <property type="entry name" value="Hydrolase_4"/>
</dbReference>
<dbReference type="SUPFAM" id="SSF53474">
    <property type="entry name" value="alpha/beta-Hydrolases"/>
    <property type="match status" value="2"/>
</dbReference>
<dbReference type="EMBL" id="JABAHT010000810">
    <property type="protein sequence ID" value="KAF4651722.1"/>
    <property type="molecule type" value="Genomic_DNA"/>
</dbReference>
<dbReference type="PANTHER" id="PTHR42886:SF53">
    <property type="entry name" value="ALPHA_BETA-HYDROLASES SUPERFAMILY PROTEIN"/>
    <property type="match status" value="1"/>
</dbReference>
<evidence type="ECO:0000313" key="5">
    <source>
        <dbReference type="Proteomes" id="UP000570595"/>
    </source>
</evidence>
<accession>A0A7J6KXT0</accession>
<dbReference type="Gene3D" id="3.40.50.1820">
    <property type="entry name" value="alpha/beta hydrolase"/>
    <property type="match status" value="2"/>
</dbReference>
<dbReference type="Pfam" id="PF00561">
    <property type="entry name" value="Abhydrolase_1"/>
    <property type="match status" value="1"/>
</dbReference>
<sequence>MSNVLREERITFTAPQNDAHQLVGTLWSPSTPPTSPPEWVVILCHGLMGDRQSSLSKSIAYVLTTQLGLPTFRFDFTGNGESEGEWDYGNYEQEAAELEAAVRTLEERRKLKTLATIGHSRGATVVCLQCGNSSYTKISLVVSLSGRYDMTHKPNRFTDEEKHQLDTLGYCDWYRPRHDGSMRKYRWKKSSIERIMAMDTRKMTEDCARRGSKLMFVQARDDPVVQLSDLYSFQKAFLNVKDTVKSDDCVILEVPHGGHSFSDLDAVTLPIINECRRAVTSIREGNGILTRPSSPSSDTVVIVCHGLFCDKNTRKDLPPSFVTALGVCSFRFDFSGNGDSAGEWDCGDYHQEVLEIDAAVRMLRDDEGLKTICLVGHSKGGTVVSMYAGAHEVATRVPLIVSISGRFDLSAKPDDRFSASDVESLETVGYCDTVRGQKTFRWRKESLQRMSAIDMIPIVQNCSRKEDVSMLFIHAEGDDVVPVSDLDLFVDTYNSTSSAGRKCMKIKLPMGVHFFRTEVERQELLKPIFQALRDSH</sequence>
<feature type="coiled-coil region" evidence="1">
    <location>
        <begin position="88"/>
        <end position="115"/>
    </location>
</feature>
<feature type="domain" description="AB hydrolase-1" evidence="2">
    <location>
        <begin position="300"/>
        <end position="411"/>
    </location>
</feature>
<protein>
    <recommendedName>
        <fullName evidence="6">Serine aminopeptidase S33 domain-containing protein</fullName>
    </recommendedName>
</protein>
<dbReference type="OrthoDB" id="447252at2759"/>
<gene>
    <name evidence="4" type="ORF">FOZ61_010252</name>
</gene>
<comment type="caution">
    <text evidence="4">The sequence shown here is derived from an EMBL/GenBank/DDBJ whole genome shotgun (WGS) entry which is preliminary data.</text>
</comment>
<reference evidence="4 5" key="1">
    <citation type="submission" date="2020-04" db="EMBL/GenBank/DDBJ databases">
        <title>Perkinsus olseni comparative genomics.</title>
        <authorList>
            <person name="Bogema D.R."/>
        </authorList>
    </citation>
    <scope>NUCLEOTIDE SEQUENCE [LARGE SCALE GENOMIC DNA]</scope>
    <source>
        <strain evidence="4">ATCC PRA-179</strain>
    </source>
</reference>
<feature type="non-terminal residue" evidence="4">
    <location>
        <position position="1"/>
    </location>
</feature>
<evidence type="ECO:0000256" key="1">
    <source>
        <dbReference type="SAM" id="Coils"/>
    </source>
</evidence>
<name>A0A7J6KXT0_PEROL</name>
<feature type="domain" description="Serine aminopeptidase S33" evidence="3">
    <location>
        <begin position="36"/>
        <end position="150"/>
    </location>
</feature>
<dbReference type="AlphaFoldDB" id="A0A7J6KXT0"/>
<dbReference type="PANTHER" id="PTHR42886">
    <property type="entry name" value="RE40534P-RELATED"/>
    <property type="match status" value="1"/>
</dbReference>
<evidence type="ECO:0008006" key="6">
    <source>
        <dbReference type="Google" id="ProtNLM"/>
    </source>
</evidence>
<dbReference type="Pfam" id="PF12146">
    <property type="entry name" value="Hydrolase_4"/>
    <property type="match status" value="1"/>
</dbReference>
<evidence type="ECO:0000259" key="2">
    <source>
        <dbReference type="Pfam" id="PF00561"/>
    </source>
</evidence>
<proteinExistence type="predicted"/>
<dbReference type="InterPro" id="IPR000073">
    <property type="entry name" value="AB_hydrolase_1"/>
</dbReference>
<dbReference type="InterPro" id="IPR029058">
    <property type="entry name" value="AB_hydrolase_fold"/>
</dbReference>
<dbReference type="Proteomes" id="UP000570595">
    <property type="component" value="Unassembled WGS sequence"/>
</dbReference>
<evidence type="ECO:0000259" key="3">
    <source>
        <dbReference type="Pfam" id="PF12146"/>
    </source>
</evidence>
<keyword evidence="1" id="KW-0175">Coiled coil</keyword>